<name>A0AAN7VAB2_9COLE</name>
<comment type="caution">
    <text evidence="3">The sequence shown here is derived from an EMBL/GenBank/DDBJ whole genome shotgun (WGS) entry which is preliminary data.</text>
</comment>
<keyword evidence="2" id="KW-0732">Signal</keyword>
<protein>
    <submittedName>
        <fullName evidence="3">Uncharacterized protein</fullName>
    </submittedName>
</protein>
<dbReference type="InterPro" id="IPR031959">
    <property type="entry name" value="DUF4779"/>
</dbReference>
<dbReference type="Proteomes" id="UP001329430">
    <property type="component" value="Chromosome 5"/>
</dbReference>
<evidence type="ECO:0000313" key="3">
    <source>
        <dbReference type="EMBL" id="KAK5643947.1"/>
    </source>
</evidence>
<proteinExistence type="predicted"/>
<feature type="compositionally biased region" description="Basic and acidic residues" evidence="1">
    <location>
        <begin position="113"/>
        <end position="148"/>
    </location>
</feature>
<sequence length="277" mass="31241">MKVTFLMLEFLIGTIIPIGALKTHTKFSSGDSKVDSVLTLLIFYVKALSEFHSMLCTYNKVLFNPNYFTFINFYVVMHSQKPALRNLKRATKGYFSNLSNFKHNGFVVTKGDNYGESHNEENGQDGHKGYNTEEKYEKGSQGKHDNENNKGYYNKDGGDKNSHHESSEHFSVDNEAAKGSNGGSYSESGGHKKGSKTTGYHKVYKKNDGALEKGGHSDVKFHETNQGENGDYDKGHYDVYDSKFRDHQGKEGHRENYSGYAKDSKENHGDVYGVKDY</sequence>
<feature type="compositionally biased region" description="Basic and acidic residues" evidence="1">
    <location>
        <begin position="205"/>
        <end position="277"/>
    </location>
</feature>
<organism evidence="3 4">
    <name type="scientific">Pyrocoelia pectoralis</name>
    <dbReference type="NCBI Taxonomy" id="417401"/>
    <lineage>
        <taxon>Eukaryota</taxon>
        <taxon>Metazoa</taxon>
        <taxon>Ecdysozoa</taxon>
        <taxon>Arthropoda</taxon>
        <taxon>Hexapoda</taxon>
        <taxon>Insecta</taxon>
        <taxon>Pterygota</taxon>
        <taxon>Neoptera</taxon>
        <taxon>Endopterygota</taxon>
        <taxon>Coleoptera</taxon>
        <taxon>Polyphaga</taxon>
        <taxon>Elateriformia</taxon>
        <taxon>Elateroidea</taxon>
        <taxon>Lampyridae</taxon>
        <taxon>Lampyrinae</taxon>
        <taxon>Pyrocoelia</taxon>
    </lineage>
</organism>
<feature type="chain" id="PRO_5042987149" evidence="2">
    <location>
        <begin position="21"/>
        <end position="277"/>
    </location>
</feature>
<evidence type="ECO:0000313" key="4">
    <source>
        <dbReference type="Proteomes" id="UP001329430"/>
    </source>
</evidence>
<feature type="region of interest" description="Disordered" evidence="1">
    <location>
        <begin position="112"/>
        <end position="277"/>
    </location>
</feature>
<feature type="signal peptide" evidence="2">
    <location>
        <begin position="1"/>
        <end position="20"/>
    </location>
</feature>
<evidence type="ECO:0000256" key="2">
    <source>
        <dbReference type="SAM" id="SignalP"/>
    </source>
</evidence>
<reference evidence="3 4" key="1">
    <citation type="journal article" date="2024" name="Insects">
        <title>An Improved Chromosome-Level Genome Assembly of the Firefly Pyrocoelia pectoralis.</title>
        <authorList>
            <person name="Fu X."/>
            <person name="Meyer-Rochow V.B."/>
            <person name="Ballantyne L."/>
            <person name="Zhu X."/>
        </authorList>
    </citation>
    <scope>NUCLEOTIDE SEQUENCE [LARGE SCALE GENOMIC DNA]</scope>
    <source>
        <strain evidence="3">XCY_ONT2</strain>
    </source>
</reference>
<dbReference type="Pfam" id="PF16009">
    <property type="entry name" value="DUF4779"/>
    <property type="match status" value="1"/>
</dbReference>
<accession>A0AAN7VAB2</accession>
<gene>
    <name evidence="3" type="ORF">RI129_007792</name>
</gene>
<dbReference type="EMBL" id="JAVRBK010000005">
    <property type="protein sequence ID" value="KAK5643947.1"/>
    <property type="molecule type" value="Genomic_DNA"/>
</dbReference>
<feature type="compositionally biased region" description="Basic and acidic residues" evidence="1">
    <location>
        <begin position="156"/>
        <end position="176"/>
    </location>
</feature>
<dbReference type="AlphaFoldDB" id="A0AAN7VAB2"/>
<keyword evidence="4" id="KW-1185">Reference proteome</keyword>
<evidence type="ECO:0000256" key="1">
    <source>
        <dbReference type="SAM" id="MobiDB-lite"/>
    </source>
</evidence>